<evidence type="ECO:0000313" key="8">
    <source>
        <dbReference type="Proteomes" id="UP001428341"/>
    </source>
</evidence>
<evidence type="ECO:0000256" key="4">
    <source>
        <dbReference type="ARBA" id="ARBA00022525"/>
    </source>
</evidence>
<comment type="caution">
    <text evidence="7">The sequence shown here is derived from an EMBL/GenBank/DDBJ whole genome shotgun (WGS) entry which is preliminary data.</text>
</comment>
<evidence type="ECO:0000256" key="2">
    <source>
        <dbReference type="ARBA" id="ARBA00005581"/>
    </source>
</evidence>
<evidence type="ECO:0000256" key="5">
    <source>
        <dbReference type="ARBA" id="ARBA00022729"/>
    </source>
</evidence>
<dbReference type="EMBL" id="JBCGBO010000024">
    <property type="protein sequence ID" value="KAK9183258.1"/>
    <property type="molecule type" value="Genomic_DNA"/>
</dbReference>
<evidence type="ECO:0000256" key="6">
    <source>
        <dbReference type="RuleBase" id="RU367044"/>
    </source>
</evidence>
<keyword evidence="5 6" id="KW-0732">Signal</keyword>
<comment type="subcellular location">
    <subcellularLocation>
        <location evidence="1 6">Secreted</location>
    </subcellularLocation>
</comment>
<name>A0AAP0QCB7_9ROSI</name>
<keyword evidence="8" id="KW-1185">Reference proteome</keyword>
<dbReference type="PANTHER" id="PTHR31232:SF43">
    <property type="entry name" value="S-PROTEIN HOMOLOG 29-RELATED"/>
    <property type="match status" value="1"/>
</dbReference>
<evidence type="ECO:0000256" key="1">
    <source>
        <dbReference type="ARBA" id="ARBA00004613"/>
    </source>
</evidence>
<accession>A0AAP0QCB7</accession>
<dbReference type="Pfam" id="PF05938">
    <property type="entry name" value="Self-incomp_S1"/>
    <property type="match status" value="1"/>
</dbReference>
<reference evidence="7 8" key="1">
    <citation type="submission" date="2024-05" db="EMBL/GenBank/DDBJ databases">
        <title>Haplotype-resolved chromosome-level genome assembly of Huyou (Citrus changshanensis).</title>
        <authorList>
            <person name="Miao C."/>
            <person name="Chen W."/>
            <person name="Wu Y."/>
            <person name="Wang L."/>
            <person name="Zhao S."/>
            <person name="Grierson D."/>
            <person name="Xu C."/>
            <person name="Chen K."/>
        </authorList>
    </citation>
    <scope>NUCLEOTIDE SEQUENCE [LARGE SCALE GENOMIC DNA]</scope>
    <source>
        <strain evidence="7">01-14</strain>
        <tissue evidence="7">Leaf</tissue>
    </source>
</reference>
<feature type="signal peptide" evidence="6">
    <location>
        <begin position="1"/>
        <end position="24"/>
    </location>
</feature>
<dbReference type="AlphaFoldDB" id="A0AAP0QCB7"/>
<dbReference type="InterPro" id="IPR010264">
    <property type="entry name" value="Self-incomp_S1"/>
</dbReference>
<evidence type="ECO:0000313" key="7">
    <source>
        <dbReference type="EMBL" id="KAK9183258.1"/>
    </source>
</evidence>
<proteinExistence type="inferred from homology"/>
<dbReference type="Proteomes" id="UP001428341">
    <property type="component" value="Unassembled WGS sequence"/>
</dbReference>
<organism evidence="7 8">
    <name type="scientific">Citrus x changshan-huyou</name>
    <dbReference type="NCBI Taxonomy" id="2935761"/>
    <lineage>
        <taxon>Eukaryota</taxon>
        <taxon>Viridiplantae</taxon>
        <taxon>Streptophyta</taxon>
        <taxon>Embryophyta</taxon>
        <taxon>Tracheophyta</taxon>
        <taxon>Spermatophyta</taxon>
        <taxon>Magnoliopsida</taxon>
        <taxon>eudicotyledons</taxon>
        <taxon>Gunneridae</taxon>
        <taxon>Pentapetalae</taxon>
        <taxon>rosids</taxon>
        <taxon>malvids</taxon>
        <taxon>Sapindales</taxon>
        <taxon>Rutaceae</taxon>
        <taxon>Aurantioideae</taxon>
        <taxon>Citrus</taxon>
    </lineage>
</organism>
<protein>
    <recommendedName>
        <fullName evidence="6">S-protein homolog</fullName>
    </recommendedName>
</protein>
<keyword evidence="3 6" id="KW-0713">Self-incompatibility</keyword>
<comment type="similarity">
    <text evidence="2 6">Belongs to the plant self-incompatibility (S1) protein family.</text>
</comment>
<dbReference type="GO" id="GO:0060320">
    <property type="term" value="P:rejection of self pollen"/>
    <property type="evidence" value="ECO:0007669"/>
    <property type="project" value="UniProtKB-KW"/>
</dbReference>
<keyword evidence="4 6" id="KW-0964">Secreted</keyword>
<feature type="chain" id="PRO_5042664378" description="S-protein homolog" evidence="6">
    <location>
        <begin position="25"/>
        <end position="130"/>
    </location>
</feature>
<evidence type="ECO:0000256" key="3">
    <source>
        <dbReference type="ARBA" id="ARBA00022471"/>
    </source>
</evidence>
<sequence>MASLTKILMLLSLVVSFMCMMSNAASDRPVKHVNIINKIGKDFIMRCQSKDDDLGERVLHNEETFSFSFRTAVFKRTLFFCGFTWDGQLHWFDIYDAGRDGCNDCTWSILPNGPCLAATRLNHAICYQYH</sequence>
<dbReference type="GO" id="GO:0005576">
    <property type="term" value="C:extracellular region"/>
    <property type="evidence" value="ECO:0007669"/>
    <property type="project" value="UniProtKB-SubCell"/>
</dbReference>
<gene>
    <name evidence="7" type="ORF">WN944_026408</name>
</gene>
<dbReference type="PANTHER" id="PTHR31232">
    <property type="match status" value="1"/>
</dbReference>